<dbReference type="AlphaFoldDB" id="A0AAP0G1U5"/>
<dbReference type="EMBL" id="JBBWWQ010000013">
    <property type="protein sequence ID" value="KAK8933691.1"/>
    <property type="molecule type" value="Genomic_DNA"/>
</dbReference>
<dbReference type="Proteomes" id="UP001418222">
    <property type="component" value="Unassembled WGS sequence"/>
</dbReference>
<name>A0AAP0G1U5_9ASPA</name>
<keyword evidence="2" id="KW-1185">Reference proteome</keyword>
<evidence type="ECO:0000313" key="1">
    <source>
        <dbReference type="EMBL" id="KAK8933691.1"/>
    </source>
</evidence>
<protein>
    <submittedName>
        <fullName evidence="1">Aspartic proteinase-like protein 2</fullName>
    </submittedName>
</protein>
<reference evidence="1 2" key="1">
    <citation type="journal article" date="2022" name="Nat. Plants">
        <title>Genomes of leafy and leafless Platanthera orchids illuminate the evolution of mycoheterotrophy.</title>
        <authorList>
            <person name="Li M.H."/>
            <person name="Liu K.W."/>
            <person name="Li Z."/>
            <person name="Lu H.C."/>
            <person name="Ye Q.L."/>
            <person name="Zhang D."/>
            <person name="Wang J.Y."/>
            <person name="Li Y.F."/>
            <person name="Zhong Z.M."/>
            <person name="Liu X."/>
            <person name="Yu X."/>
            <person name="Liu D.K."/>
            <person name="Tu X.D."/>
            <person name="Liu B."/>
            <person name="Hao Y."/>
            <person name="Liao X.Y."/>
            <person name="Jiang Y.T."/>
            <person name="Sun W.H."/>
            <person name="Chen J."/>
            <person name="Chen Y.Q."/>
            <person name="Ai Y."/>
            <person name="Zhai J.W."/>
            <person name="Wu S.S."/>
            <person name="Zhou Z."/>
            <person name="Hsiao Y.Y."/>
            <person name="Wu W.L."/>
            <person name="Chen Y.Y."/>
            <person name="Lin Y.F."/>
            <person name="Hsu J.L."/>
            <person name="Li C.Y."/>
            <person name="Wang Z.W."/>
            <person name="Zhao X."/>
            <person name="Zhong W.Y."/>
            <person name="Ma X.K."/>
            <person name="Ma L."/>
            <person name="Huang J."/>
            <person name="Chen G.Z."/>
            <person name="Huang M.Z."/>
            <person name="Huang L."/>
            <person name="Peng D.H."/>
            <person name="Luo Y.B."/>
            <person name="Zou S.Q."/>
            <person name="Chen S.P."/>
            <person name="Lan S."/>
            <person name="Tsai W.C."/>
            <person name="Van de Peer Y."/>
            <person name="Liu Z.J."/>
        </authorList>
    </citation>
    <scope>NUCLEOTIDE SEQUENCE [LARGE SCALE GENOMIC DNA]</scope>
    <source>
        <strain evidence="1">Lor287</strain>
    </source>
</reference>
<dbReference type="Gene3D" id="2.40.70.10">
    <property type="entry name" value="Acid Proteases"/>
    <property type="match status" value="1"/>
</dbReference>
<comment type="caution">
    <text evidence="1">The sequence shown here is derived from an EMBL/GenBank/DDBJ whole genome shotgun (WGS) entry which is preliminary data.</text>
</comment>
<gene>
    <name evidence="1" type="ORF">KSP39_PZI015906</name>
</gene>
<proteinExistence type="predicted"/>
<evidence type="ECO:0000313" key="2">
    <source>
        <dbReference type="Proteomes" id="UP001418222"/>
    </source>
</evidence>
<sequence>MPCGHNFVAARCGQPSGHAWTPVLLWISGRMHWTVTPDMVLSNKLVIYDLENQVVGWTDYNCSSSIKIEDDKTARIYTVDAQNLSPAARSSEIGRLLAFLMLACFMFNQLH</sequence>
<organism evidence="1 2">
    <name type="scientific">Platanthera zijinensis</name>
    <dbReference type="NCBI Taxonomy" id="2320716"/>
    <lineage>
        <taxon>Eukaryota</taxon>
        <taxon>Viridiplantae</taxon>
        <taxon>Streptophyta</taxon>
        <taxon>Embryophyta</taxon>
        <taxon>Tracheophyta</taxon>
        <taxon>Spermatophyta</taxon>
        <taxon>Magnoliopsida</taxon>
        <taxon>Liliopsida</taxon>
        <taxon>Asparagales</taxon>
        <taxon>Orchidaceae</taxon>
        <taxon>Orchidoideae</taxon>
        <taxon>Orchideae</taxon>
        <taxon>Orchidinae</taxon>
        <taxon>Platanthera</taxon>
    </lineage>
</organism>
<accession>A0AAP0G1U5</accession>
<dbReference type="InterPro" id="IPR021109">
    <property type="entry name" value="Peptidase_aspartic_dom_sf"/>
</dbReference>
<dbReference type="SUPFAM" id="SSF50630">
    <property type="entry name" value="Acid proteases"/>
    <property type="match status" value="1"/>
</dbReference>